<dbReference type="InterPro" id="IPR005811">
    <property type="entry name" value="SUCC_ACL_C"/>
</dbReference>
<dbReference type="PANTHER" id="PTHR11117:SF2">
    <property type="entry name" value="SUCCINATE--COA LIGASE [ADP_GDP-FORMING] SUBUNIT ALPHA, MITOCHONDRIAL"/>
    <property type="match status" value="1"/>
</dbReference>
<comment type="caution">
    <text evidence="6">The sequence shown here is derived from an EMBL/GenBank/DDBJ whole genome shotgun (WGS) entry which is preliminary data.</text>
</comment>
<evidence type="ECO:0000256" key="1">
    <source>
        <dbReference type="ARBA" id="ARBA00022598"/>
    </source>
</evidence>
<dbReference type="NCBIfam" id="NF004230">
    <property type="entry name" value="PRK05678.1"/>
    <property type="match status" value="1"/>
</dbReference>
<dbReference type="PRINTS" id="PR01798">
    <property type="entry name" value="SCOASYNTHASE"/>
</dbReference>
<reference evidence="6 7" key="1">
    <citation type="submission" date="2019-08" db="EMBL/GenBank/DDBJ databases">
        <title>In-depth cultivation of the pig gut microbiome towards novel bacterial diversity and tailored functional studies.</title>
        <authorList>
            <person name="Wylensek D."/>
            <person name="Hitch T.C.A."/>
            <person name="Clavel T."/>
        </authorList>
    </citation>
    <scope>NUCLEOTIDE SEQUENCE [LARGE SCALE GENOMIC DNA]</scope>
    <source>
        <strain evidence="6 7">SM-530-WT-4B</strain>
    </source>
</reference>
<evidence type="ECO:0000313" key="6">
    <source>
        <dbReference type="EMBL" id="MST54792.1"/>
    </source>
</evidence>
<accession>A0A6L5YB66</accession>
<gene>
    <name evidence="6" type="primary">sucD</name>
    <name evidence="6" type="ORF">FYJ74_01835</name>
</gene>
<keyword evidence="2" id="KW-0547">Nucleotide-binding</keyword>
<dbReference type="PANTHER" id="PTHR11117">
    <property type="entry name" value="SUCCINYL-COA LIGASE SUBUNIT ALPHA"/>
    <property type="match status" value="1"/>
</dbReference>
<dbReference type="AlphaFoldDB" id="A0A6L5YB66"/>
<proteinExistence type="inferred from homology"/>
<dbReference type="InterPro" id="IPR005810">
    <property type="entry name" value="CoA_lig_alpha"/>
</dbReference>
<dbReference type="SUPFAM" id="SSF52210">
    <property type="entry name" value="Succinyl-CoA synthetase domains"/>
    <property type="match status" value="1"/>
</dbReference>
<dbReference type="EMBL" id="VUNH01000001">
    <property type="protein sequence ID" value="MST54792.1"/>
    <property type="molecule type" value="Genomic_DNA"/>
</dbReference>
<feature type="domain" description="CoA-binding" evidence="5">
    <location>
        <begin position="4"/>
        <end position="100"/>
    </location>
</feature>
<organism evidence="6 7">
    <name type="scientific">Pyramidobacter porci</name>
    <dbReference type="NCBI Taxonomy" id="2605789"/>
    <lineage>
        <taxon>Bacteria</taxon>
        <taxon>Thermotogati</taxon>
        <taxon>Synergistota</taxon>
        <taxon>Synergistia</taxon>
        <taxon>Synergistales</taxon>
        <taxon>Dethiosulfovibrionaceae</taxon>
        <taxon>Pyramidobacter</taxon>
    </lineage>
</organism>
<dbReference type="InterPro" id="IPR036291">
    <property type="entry name" value="NAD(P)-bd_dom_sf"/>
</dbReference>
<dbReference type="UniPathway" id="UPA00223">
    <property type="reaction ID" value="UER00999"/>
</dbReference>
<dbReference type="GO" id="GO:0004776">
    <property type="term" value="F:succinate-CoA ligase (GDP-forming) activity"/>
    <property type="evidence" value="ECO:0007669"/>
    <property type="project" value="TreeGrafter"/>
</dbReference>
<dbReference type="FunFam" id="3.40.50.720:FF:000277">
    <property type="entry name" value="Succinate--CoA ligase [ADP-forming] subunit alpha"/>
    <property type="match status" value="1"/>
</dbReference>
<evidence type="ECO:0000256" key="4">
    <source>
        <dbReference type="PIRSR" id="PIRSR001553-1"/>
    </source>
</evidence>
<dbReference type="GO" id="GO:0006099">
    <property type="term" value="P:tricarboxylic acid cycle"/>
    <property type="evidence" value="ECO:0007669"/>
    <property type="project" value="UniProtKB-UniPathway"/>
</dbReference>
<dbReference type="SMART" id="SM00881">
    <property type="entry name" value="CoA_binding"/>
    <property type="match status" value="1"/>
</dbReference>
<sequence>MSILIDKSTRLLVQGITGTSGRLQTETMVCYGTNVVAGVTPGKKGQTVCGVPVFDYVSEAVEAAKPNAAISFVPPLGAKDAAIEAMNSGIKLLVLTMEGIPVQDVLEIFAYAKARGVRVVGPGTAGVISPGRCKVGAHPAMMFAEGPVGVVSKSGALSYETGKMLTENGLGQSTVIALGGGPLWGTTHLDVVKLFNEDPDTKLIVLLGEIGGTLEVKAAEYIKTHVHKPVVAMIVGRSAPEGKSLGHVGAIVRGNLGTAQSKIAALEDAGAHVMYSMVKLVGTTQRLLGR</sequence>
<protein>
    <submittedName>
        <fullName evidence="6">Succinate--CoA ligase subunit alpha</fullName>
        <ecNumber evidence="6">6.2.1.5</ecNumber>
    </submittedName>
</protein>
<dbReference type="InterPro" id="IPR016102">
    <property type="entry name" value="Succinyl-CoA_synth-like"/>
</dbReference>
<dbReference type="Gene3D" id="3.40.50.261">
    <property type="entry name" value="Succinyl-CoA synthetase domains"/>
    <property type="match status" value="1"/>
</dbReference>
<dbReference type="GO" id="GO:0009361">
    <property type="term" value="C:succinate-CoA ligase complex (ADP-forming)"/>
    <property type="evidence" value="ECO:0007669"/>
    <property type="project" value="TreeGrafter"/>
</dbReference>
<evidence type="ECO:0000256" key="3">
    <source>
        <dbReference type="ARBA" id="ARBA00060724"/>
    </source>
</evidence>
<evidence type="ECO:0000256" key="2">
    <source>
        <dbReference type="ARBA" id="ARBA00022741"/>
    </source>
</evidence>
<dbReference type="SUPFAM" id="SSF51735">
    <property type="entry name" value="NAD(P)-binding Rossmann-fold domains"/>
    <property type="match status" value="1"/>
</dbReference>
<keyword evidence="1 6" id="KW-0436">Ligase</keyword>
<dbReference type="Pfam" id="PF02629">
    <property type="entry name" value="CoA_binding"/>
    <property type="match status" value="1"/>
</dbReference>
<comment type="similarity">
    <text evidence="3">Belongs to the succinate/malate CoA ligase alpha subunit family.</text>
</comment>
<evidence type="ECO:0000313" key="7">
    <source>
        <dbReference type="Proteomes" id="UP000473699"/>
    </source>
</evidence>
<dbReference type="Pfam" id="PF00549">
    <property type="entry name" value="Ligase_CoA"/>
    <property type="match status" value="1"/>
</dbReference>
<keyword evidence="7" id="KW-1185">Reference proteome</keyword>
<dbReference type="GO" id="GO:0004775">
    <property type="term" value="F:succinate-CoA ligase (ADP-forming) activity"/>
    <property type="evidence" value="ECO:0007669"/>
    <property type="project" value="UniProtKB-EC"/>
</dbReference>
<dbReference type="RefSeq" id="WP_154527908.1">
    <property type="nucleotide sequence ID" value="NZ_VUNH01000001.1"/>
</dbReference>
<dbReference type="GO" id="GO:0000166">
    <property type="term" value="F:nucleotide binding"/>
    <property type="evidence" value="ECO:0007669"/>
    <property type="project" value="UniProtKB-KW"/>
</dbReference>
<dbReference type="InterPro" id="IPR003781">
    <property type="entry name" value="CoA-bd"/>
</dbReference>
<evidence type="ECO:0000259" key="5">
    <source>
        <dbReference type="SMART" id="SM00881"/>
    </source>
</evidence>
<dbReference type="Gene3D" id="3.40.50.720">
    <property type="entry name" value="NAD(P)-binding Rossmann-like Domain"/>
    <property type="match status" value="1"/>
</dbReference>
<dbReference type="EC" id="6.2.1.5" evidence="6"/>
<dbReference type="PIRSF" id="PIRSF001553">
    <property type="entry name" value="SucCS_alpha"/>
    <property type="match status" value="1"/>
</dbReference>
<feature type="active site" description="Tele-phosphohistidine intermediate" evidence="4">
    <location>
        <position position="247"/>
    </location>
</feature>
<name>A0A6L5YB66_9BACT</name>
<dbReference type="Proteomes" id="UP000473699">
    <property type="component" value="Unassembled WGS sequence"/>
</dbReference>